<keyword evidence="2" id="KW-1185">Reference proteome</keyword>
<evidence type="ECO:0000313" key="2">
    <source>
        <dbReference type="Proteomes" id="UP001403385"/>
    </source>
</evidence>
<accession>A0AAW9SF53</accession>
<name>A0AAW9SF53_9BACT</name>
<dbReference type="AlphaFoldDB" id="A0AAW9SF53"/>
<reference evidence="1 2" key="1">
    <citation type="submission" date="2024-04" db="EMBL/GenBank/DDBJ databases">
        <title>Novel genus in family Flammeovirgaceae.</title>
        <authorList>
            <person name="Nguyen T.H."/>
            <person name="Vuong T.Q."/>
            <person name="Le H."/>
            <person name="Kim S.-G."/>
        </authorList>
    </citation>
    <scope>NUCLEOTIDE SEQUENCE [LARGE SCALE GENOMIC DNA]</scope>
    <source>
        <strain evidence="1 2">JCM 23209</strain>
    </source>
</reference>
<dbReference type="Proteomes" id="UP001403385">
    <property type="component" value="Unassembled WGS sequence"/>
</dbReference>
<dbReference type="RefSeq" id="WP_346823198.1">
    <property type="nucleotide sequence ID" value="NZ_JBDKWZ010000014.1"/>
</dbReference>
<protein>
    <submittedName>
        <fullName evidence="1">Uncharacterized protein</fullName>
    </submittedName>
</protein>
<proteinExistence type="predicted"/>
<evidence type="ECO:0000313" key="1">
    <source>
        <dbReference type="EMBL" id="MEN7550415.1"/>
    </source>
</evidence>
<dbReference type="EMBL" id="JBDKWZ010000014">
    <property type="protein sequence ID" value="MEN7550415.1"/>
    <property type="molecule type" value="Genomic_DNA"/>
</dbReference>
<sequence>MSKIIKGLKINSRRKEIEKLVDPDGGNLDKFEADGLAIFEQSIGGKVSESLEKGVDAYIFGNKRVSHFGTGGRALDEKSFNKWMEGAFKKHFRDKSIDYYLIDIRKMTQKQKETVQNAVNNMGEEVAKKTYIIK</sequence>
<organism evidence="1 2">
    <name type="scientific">Rapidithrix thailandica</name>
    <dbReference type="NCBI Taxonomy" id="413964"/>
    <lineage>
        <taxon>Bacteria</taxon>
        <taxon>Pseudomonadati</taxon>
        <taxon>Bacteroidota</taxon>
        <taxon>Cytophagia</taxon>
        <taxon>Cytophagales</taxon>
        <taxon>Flammeovirgaceae</taxon>
        <taxon>Rapidithrix</taxon>
    </lineage>
</organism>
<comment type="caution">
    <text evidence="1">The sequence shown here is derived from an EMBL/GenBank/DDBJ whole genome shotgun (WGS) entry which is preliminary data.</text>
</comment>
<gene>
    <name evidence="1" type="ORF">AAG747_21025</name>
</gene>